<dbReference type="AlphaFoldDB" id="Q1YJT5"/>
<dbReference type="Proteomes" id="UP000000321">
    <property type="component" value="Unassembled WGS sequence"/>
</dbReference>
<evidence type="ECO:0000313" key="2">
    <source>
        <dbReference type="EMBL" id="EAS50788.1"/>
    </source>
</evidence>
<organism evidence="2 3">
    <name type="scientific">Aurantimonas manganoxydans (strain ATCC BAA-1229 / DSM 21871 / SI85-9A1)</name>
    <dbReference type="NCBI Taxonomy" id="287752"/>
    <lineage>
        <taxon>Bacteria</taxon>
        <taxon>Pseudomonadati</taxon>
        <taxon>Pseudomonadota</taxon>
        <taxon>Alphaproteobacteria</taxon>
        <taxon>Hyphomicrobiales</taxon>
        <taxon>Aurantimonadaceae</taxon>
        <taxon>Aurantimonas</taxon>
    </lineage>
</organism>
<comment type="caution">
    <text evidence="2">The sequence shown here is derived from an EMBL/GenBank/DDBJ whole genome shotgun (WGS) entry which is preliminary data.</text>
</comment>
<reference evidence="2 3" key="1">
    <citation type="journal article" date="2008" name="Appl. Environ. Microbiol.">
        <title>Genomic insights into Mn(II) oxidation by the marine alphaproteobacterium Aurantimonas sp. strain SI85-9A1.</title>
        <authorList>
            <person name="Dick G.J."/>
            <person name="Podell S."/>
            <person name="Johnson H.A."/>
            <person name="Rivera-Espinoza Y."/>
            <person name="Bernier-Latmani R."/>
            <person name="McCarthy J.K."/>
            <person name="Torpey J.W."/>
            <person name="Clement B.G."/>
            <person name="Gaasterland T."/>
            <person name="Tebo B.M."/>
        </authorList>
    </citation>
    <scope>NUCLEOTIDE SEQUENCE [LARGE SCALE GENOMIC DNA]</scope>
    <source>
        <strain evidence="2 3">SI85-9A1</strain>
    </source>
</reference>
<name>Q1YJT5_AURMS</name>
<dbReference type="HOGENOM" id="CLU_1282014_0_0_5"/>
<feature type="compositionally biased region" description="Basic residues" evidence="1">
    <location>
        <begin position="198"/>
        <end position="208"/>
    </location>
</feature>
<keyword evidence="3" id="KW-1185">Reference proteome</keyword>
<feature type="region of interest" description="Disordered" evidence="1">
    <location>
        <begin position="189"/>
        <end position="215"/>
    </location>
</feature>
<evidence type="ECO:0000313" key="3">
    <source>
        <dbReference type="Proteomes" id="UP000000321"/>
    </source>
</evidence>
<gene>
    <name evidence="2" type="ORF">SI859A1_00913</name>
</gene>
<sequence>MDRLPIDGMDEGVGVEPNPMGDRHHAVGDEPGHCRKAAMTKPRVEIDVGDLDRTVGVRDAVHCDLVGFVIGPVEGQIDDPRPLDLPGSDVILGDDVEIRIRQPGIVLGEALQDLHKLGVAGRPLRLHREEMQRPVGKPDAGIEKMPPTLGFPNVEIRTQLDSDTPGIRPGQRRRQTVHLHGALDMRHDTSHHVDRSRHGTVRRNRSHAAHAADNF</sequence>
<dbReference type="BioCyc" id="AURANTIMONAS:SI859A1_00913-MONOMER"/>
<evidence type="ECO:0000256" key="1">
    <source>
        <dbReference type="SAM" id="MobiDB-lite"/>
    </source>
</evidence>
<protein>
    <submittedName>
        <fullName evidence="2">Uncharacterized protein</fullName>
    </submittedName>
</protein>
<accession>Q1YJT5</accession>
<dbReference type="EMBL" id="AAPJ01000002">
    <property type="protein sequence ID" value="EAS50788.1"/>
    <property type="molecule type" value="Genomic_DNA"/>
</dbReference>
<proteinExistence type="predicted"/>